<comment type="caution">
    <text evidence="1">The sequence shown here is derived from an EMBL/GenBank/DDBJ whole genome shotgun (WGS) entry which is preliminary data.</text>
</comment>
<dbReference type="OrthoDB" id="418748at2759"/>
<accession>A0A016V981</accession>
<organism evidence="1 2">
    <name type="scientific">Ancylostoma ceylanicum</name>
    <dbReference type="NCBI Taxonomy" id="53326"/>
    <lineage>
        <taxon>Eukaryota</taxon>
        <taxon>Metazoa</taxon>
        <taxon>Ecdysozoa</taxon>
        <taxon>Nematoda</taxon>
        <taxon>Chromadorea</taxon>
        <taxon>Rhabditida</taxon>
        <taxon>Rhabditina</taxon>
        <taxon>Rhabditomorpha</taxon>
        <taxon>Strongyloidea</taxon>
        <taxon>Ancylostomatidae</taxon>
        <taxon>Ancylostomatinae</taxon>
        <taxon>Ancylostoma</taxon>
    </lineage>
</organism>
<evidence type="ECO:0000313" key="1">
    <source>
        <dbReference type="EMBL" id="EYC23527.1"/>
    </source>
</evidence>
<keyword evidence="2" id="KW-1185">Reference proteome</keyword>
<protein>
    <submittedName>
        <fullName evidence="1">Uncharacterized protein</fullName>
    </submittedName>
</protein>
<name>A0A016V981_9BILA</name>
<evidence type="ECO:0000313" key="2">
    <source>
        <dbReference type="Proteomes" id="UP000024635"/>
    </source>
</evidence>
<dbReference type="AlphaFoldDB" id="A0A016V981"/>
<dbReference type="Proteomes" id="UP000024635">
    <property type="component" value="Unassembled WGS sequence"/>
</dbReference>
<sequence>MDLKICRHKKARIRTDTHRIKWWKLKEQKDKALAALLSCLTSSTECTVEEQWNATVNAMKDSATGVLGRTSPGKMKIEKETWWWNEEV</sequence>
<proteinExistence type="predicted"/>
<gene>
    <name evidence="1" type="primary">Acey_s0015.g2704</name>
    <name evidence="1" type="ORF">Y032_0015g2704</name>
</gene>
<reference evidence="2" key="1">
    <citation type="journal article" date="2015" name="Nat. Genet.">
        <title>The genome and transcriptome of the zoonotic hookworm Ancylostoma ceylanicum identify infection-specific gene families.</title>
        <authorList>
            <person name="Schwarz E.M."/>
            <person name="Hu Y."/>
            <person name="Antoshechkin I."/>
            <person name="Miller M.M."/>
            <person name="Sternberg P.W."/>
            <person name="Aroian R.V."/>
        </authorList>
    </citation>
    <scope>NUCLEOTIDE SEQUENCE</scope>
    <source>
        <strain evidence="2">HY135</strain>
    </source>
</reference>
<dbReference type="EMBL" id="JARK01001351">
    <property type="protein sequence ID" value="EYC23527.1"/>
    <property type="molecule type" value="Genomic_DNA"/>
</dbReference>